<name>A0A8D1ITX6_PIG</name>
<dbReference type="Ensembl" id="ENSSSCT00065031624.1">
    <property type="protein sequence ID" value="ENSSSCP00065012938.1"/>
    <property type="gene ID" value="ENSSSCG00065023764.1"/>
</dbReference>
<proteinExistence type="inferred from homology"/>
<dbReference type="PANTHER" id="PTHR33560">
    <property type="entry name" value="PROTEIN FAM227B"/>
    <property type="match status" value="1"/>
</dbReference>
<dbReference type="InterPro" id="IPR029417">
    <property type="entry name" value="FAM227"/>
</dbReference>
<dbReference type="Proteomes" id="UP000694728">
    <property type="component" value="Unplaced"/>
</dbReference>
<dbReference type="AlphaFoldDB" id="A0A8D1ITX6"/>
<protein>
    <recommendedName>
        <fullName evidence="4">Family with sequence similarity 227 member A</fullName>
    </recommendedName>
</protein>
<dbReference type="PANTHER" id="PTHR33560:SF1">
    <property type="entry name" value="PROTEIN FAM227A"/>
    <property type="match status" value="1"/>
</dbReference>
<dbReference type="Proteomes" id="UP000694724">
    <property type="component" value="Unplaced"/>
</dbReference>
<dbReference type="Ensembl" id="ENSSSCT00055027369.1">
    <property type="protein sequence ID" value="ENSSSCP00055021773.1"/>
    <property type="gene ID" value="ENSSSCG00055013689.1"/>
</dbReference>
<comment type="similarity">
    <text evidence="1">Belongs to the FAM227 family.</text>
</comment>
<dbReference type="Proteomes" id="UP000694725">
    <property type="component" value="Unplaced"/>
</dbReference>
<accession>A0A8D1ITX6</accession>
<evidence type="ECO:0000313" key="3">
    <source>
        <dbReference type="Proteomes" id="UP000694728"/>
    </source>
</evidence>
<reference evidence="2" key="1">
    <citation type="submission" date="2025-05" db="UniProtKB">
        <authorList>
            <consortium name="Ensembl"/>
        </authorList>
    </citation>
    <scope>IDENTIFICATION</scope>
</reference>
<sequence length="566" mass="65842">MTAFRKMDVINFTALPMVPVDEHLAVSLTAQNEVKDAMRKNLEDSPPSCLIGSIHQVNQMIGEIDLSPNPLAHSLAIETFEVEKKALREKTRSQPAVLNYQDDGLHFHILLFLLQKTADKSLLAELYQYTHFDTSRPNRLPNGVSFSDMVSNVVQAERNPLSGKSFCSDREFEKFLFSPSLRAIWLDSFWWIFHERYQPKKEIQSKLFDRIAQHYAFLLFRESRSHYEEALLKRLPSILSKALYTSFCCCFPQSWFNTHEFKSDICNTMSLWISGTYPCPQSYSNWDYSKLDPERFRREELILQRKRQLKGRAFFSLASRSYSSGKSIQSRKICCPQVSAPLPPSSFTRATNQERNRQTLVLRKATQRVKQISAAREHENMLPKQSYPACKSPEMTSNLFNIYGKSPLIVYFLLNYATLRQHGKDVLMVRREKIFLNMNATESTLTYAEIIDLTLSNMKKRSNNLHQLNRLHWNEWNYFDKYLKELHENFLREMKTIDQRAKEKKKANHMFIQPSTFTEDCPEKKSVCLNENHGKSRNVKTLRIGFLSFVLFRAAPTANGGSQARG</sequence>
<dbReference type="Ensembl" id="ENSSSCT00045057326.1">
    <property type="protein sequence ID" value="ENSSSCP00045040073.1"/>
    <property type="gene ID" value="ENSSSCG00045033502.1"/>
</dbReference>
<dbReference type="Pfam" id="PF14922">
    <property type="entry name" value="FWWh"/>
    <property type="match status" value="1"/>
</dbReference>
<evidence type="ECO:0000313" key="2">
    <source>
        <dbReference type="Ensembl" id="ENSSSCP00045040073.1"/>
    </source>
</evidence>
<evidence type="ECO:0000256" key="1">
    <source>
        <dbReference type="ARBA" id="ARBA00008666"/>
    </source>
</evidence>
<organism evidence="2 3">
    <name type="scientific">Sus scrofa</name>
    <name type="common">Pig</name>
    <dbReference type="NCBI Taxonomy" id="9823"/>
    <lineage>
        <taxon>Eukaryota</taxon>
        <taxon>Metazoa</taxon>
        <taxon>Chordata</taxon>
        <taxon>Craniata</taxon>
        <taxon>Vertebrata</taxon>
        <taxon>Euteleostomi</taxon>
        <taxon>Mammalia</taxon>
        <taxon>Eutheria</taxon>
        <taxon>Laurasiatheria</taxon>
        <taxon>Artiodactyla</taxon>
        <taxon>Suina</taxon>
        <taxon>Suidae</taxon>
        <taxon>Sus</taxon>
    </lineage>
</organism>
<evidence type="ECO:0008006" key="4">
    <source>
        <dbReference type="Google" id="ProtNLM"/>
    </source>
</evidence>